<evidence type="ECO:0000256" key="8">
    <source>
        <dbReference type="ARBA" id="ARBA00022840"/>
    </source>
</evidence>
<proteinExistence type="inferred from homology"/>
<keyword evidence="15" id="KW-1185">Reference proteome</keyword>
<dbReference type="GO" id="GO:0008270">
    <property type="term" value="F:zinc ion binding"/>
    <property type="evidence" value="ECO:0007669"/>
    <property type="project" value="UniProtKB-UniRule"/>
</dbReference>
<dbReference type="RefSeq" id="WP_013662137.1">
    <property type="nucleotide sequence ID" value="NC_015276.1"/>
</dbReference>
<dbReference type="Proteomes" id="UP000001062">
    <property type="component" value="Chromosome"/>
</dbReference>
<dbReference type="AlphaFoldDB" id="F2K1K4"/>
<dbReference type="OrthoDB" id="9781579at2"/>
<dbReference type="InterPro" id="IPR027417">
    <property type="entry name" value="P-loop_NTPase"/>
</dbReference>
<dbReference type="PROSITE" id="PS00603">
    <property type="entry name" value="TK_CELLULAR_TYPE"/>
    <property type="match status" value="1"/>
</dbReference>
<keyword evidence="6 9" id="KW-0547">Nucleotide-binding</keyword>
<dbReference type="eggNOG" id="COG1435">
    <property type="taxonomic scope" value="Bacteria"/>
</dbReference>
<dbReference type="Gene3D" id="3.30.60.20">
    <property type="match status" value="1"/>
</dbReference>
<evidence type="ECO:0000256" key="12">
    <source>
        <dbReference type="RuleBase" id="RU000544"/>
    </source>
</evidence>
<dbReference type="FunFam" id="3.40.50.300:FF:000323">
    <property type="entry name" value="Thymidine kinase"/>
    <property type="match status" value="1"/>
</dbReference>
<dbReference type="NCBIfam" id="NF003300">
    <property type="entry name" value="PRK04296.1-5"/>
    <property type="match status" value="1"/>
</dbReference>
<dbReference type="EMBL" id="CP002583">
    <property type="protein sequence ID" value="ADZ92234.1"/>
    <property type="molecule type" value="Genomic_DNA"/>
</dbReference>
<evidence type="ECO:0000256" key="13">
    <source>
        <dbReference type="RuleBase" id="RU004165"/>
    </source>
</evidence>
<dbReference type="GO" id="GO:0005524">
    <property type="term" value="F:ATP binding"/>
    <property type="evidence" value="ECO:0007669"/>
    <property type="project" value="UniProtKB-UniRule"/>
</dbReference>
<dbReference type="GO" id="GO:0046104">
    <property type="term" value="P:thymidine metabolic process"/>
    <property type="evidence" value="ECO:0007669"/>
    <property type="project" value="TreeGrafter"/>
</dbReference>
<dbReference type="HAMAP" id="MF_00124">
    <property type="entry name" value="Thymidine_kinase"/>
    <property type="match status" value="1"/>
</dbReference>
<feature type="binding site" evidence="9">
    <location>
        <begin position="87"/>
        <end position="90"/>
    </location>
    <ligand>
        <name>ATP</name>
        <dbReference type="ChEBI" id="CHEBI:30616"/>
    </ligand>
</feature>
<feature type="binding site" evidence="9">
    <location>
        <position position="147"/>
    </location>
    <ligand>
        <name>Zn(2+)</name>
        <dbReference type="ChEBI" id="CHEBI:29105"/>
    </ligand>
</feature>
<dbReference type="HOGENOM" id="CLU_064400_2_1_6"/>
<evidence type="ECO:0000256" key="11">
    <source>
        <dbReference type="PIRSR" id="PIRSR035805-2"/>
    </source>
</evidence>
<dbReference type="InterPro" id="IPR001267">
    <property type="entry name" value="Thymidine_kinase"/>
</dbReference>
<dbReference type="SUPFAM" id="SSF57716">
    <property type="entry name" value="Glucocorticoid receptor-like (DNA-binding domain)"/>
    <property type="match status" value="1"/>
</dbReference>
<evidence type="ECO:0000256" key="6">
    <source>
        <dbReference type="ARBA" id="ARBA00022741"/>
    </source>
</evidence>
<comment type="catalytic activity">
    <reaction evidence="9 12">
        <text>thymidine + ATP = dTMP + ADP + H(+)</text>
        <dbReference type="Rhea" id="RHEA:19129"/>
        <dbReference type="ChEBI" id="CHEBI:15378"/>
        <dbReference type="ChEBI" id="CHEBI:17748"/>
        <dbReference type="ChEBI" id="CHEBI:30616"/>
        <dbReference type="ChEBI" id="CHEBI:63528"/>
        <dbReference type="ChEBI" id="CHEBI:456216"/>
        <dbReference type="EC" id="2.7.1.21"/>
    </reaction>
</comment>
<evidence type="ECO:0000256" key="1">
    <source>
        <dbReference type="ARBA" id="ARBA00007587"/>
    </source>
</evidence>
<evidence type="ECO:0000256" key="9">
    <source>
        <dbReference type="HAMAP-Rule" id="MF_00124"/>
    </source>
</evidence>
<reference evidence="14 15" key="1">
    <citation type="journal article" date="2012" name="Stand. Genomic Sci.">
        <title>Complete genome sequence of the melanogenic marine bacterium Marinomonas mediterranea type strain (MMB-1(T)).</title>
        <authorList>
            <person name="Lucas-Elio P."/>
            <person name="Goodwin L."/>
            <person name="Woyke T."/>
            <person name="Pitluck S."/>
            <person name="Nolan M."/>
            <person name="Kyrpides N.C."/>
            <person name="Detter J.C."/>
            <person name="Copeland A."/>
            <person name="Teshima H."/>
            <person name="Bruce D."/>
            <person name="Detter C."/>
            <person name="Tapia R."/>
            <person name="Han S."/>
            <person name="Land M.L."/>
            <person name="Ivanova N."/>
            <person name="Mikhailova N."/>
            <person name="Johnston A.W."/>
            <person name="Sanchez-Amat A."/>
        </authorList>
    </citation>
    <scope>NUCLEOTIDE SEQUENCE [LARGE SCALE GENOMIC DNA]</scope>
    <source>
        <strain evidence="15">ATCC 700492 / JCM 21426 / NBRC 103028 / MMB-1</strain>
    </source>
</reference>
<dbReference type="Pfam" id="PF00265">
    <property type="entry name" value="TK"/>
    <property type="match status" value="1"/>
</dbReference>
<dbReference type="GO" id="GO:0071897">
    <property type="term" value="P:DNA biosynthetic process"/>
    <property type="evidence" value="ECO:0007669"/>
    <property type="project" value="UniProtKB-KW"/>
</dbReference>
<protein>
    <recommendedName>
        <fullName evidence="2 9">Thymidine kinase</fullName>
        <ecNumber evidence="2 9">2.7.1.21</ecNumber>
    </recommendedName>
</protein>
<feature type="binding site" evidence="9">
    <location>
        <position position="145"/>
    </location>
    <ligand>
        <name>Zn(2+)</name>
        <dbReference type="ChEBI" id="CHEBI:29105"/>
    </ligand>
</feature>
<dbReference type="Gene3D" id="3.40.50.300">
    <property type="entry name" value="P-loop containing nucleotide triphosphate hydrolases"/>
    <property type="match status" value="1"/>
</dbReference>
<evidence type="ECO:0000256" key="4">
    <source>
        <dbReference type="ARBA" id="ARBA00022634"/>
    </source>
</evidence>
<dbReference type="STRING" id="717774.Marme_3013"/>
<evidence type="ECO:0000256" key="5">
    <source>
        <dbReference type="ARBA" id="ARBA00022679"/>
    </source>
</evidence>
<feature type="binding site" evidence="9">
    <location>
        <position position="182"/>
    </location>
    <ligand>
        <name>Zn(2+)</name>
        <dbReference type="ChEBI" id="CHEBI:29105"/>
    </ligand>
</feature>
<feature type="binding site" evidence="11">
    <location>
        <position position="178"/>
    </location>
    <ligand>
        <name>substrate</name>
    </ligand>
</feature>
<dbReference type="GO" id="GO:0004797">
    <property type="term" value="F:thymidine kinase activity"/>
    <property type="evidence" value="ECO:0007669"/>
    <property type="project" value="UniProtKB-UniRule"/>
</dbReference>
<accession>F2K1K4</accession>
<dbReference type="PATRIC" id="fig|717774.3.peg.3103"/>
<dbReference type="PANTHER" id="PTHR11441">
    <property type="entry name" value="THYMIDINE KINASE"/>
    <property type="match status" value="1"/>
</dbReference>
<name>F2K1K4_MARM1</name>
<feature type="binding site" evidence="11">
    <location>
        <begin position="170"/>
        <end position="173"/>
    </location>
    <ligand>
        <name>substrate</name>
    </ligand>
</feature>
<comment type="similarity">
    <text evidence="1 9 13">Belongs to the thymidine kinase family.</text>
</comment>
<keyword evidence="5 9" id="KW-0808">Transferase</keyword>
<keyword evidence="3 9" id="KW-0963">Cytoplasm</keyword>
<evidence type="ECO:0000256" key="7">
    <source>
        <dbReference type="ARBA" id="ARBA00022777"/>
    </source>
</evidence>
<dbReference type="EC" id="2.7.1.21" evidence="2 9"/>
<keyword evidence="9" id="KW-0862">Zinc</keyword>
<evidence type="ECO:0000313" key="14">
    <source>
        <dbReference type="EMBL" id="ADZ92234.1"/>
    </source>
</evidence>
<evidence type="ECO:0000313" key="15">
    <source>
        <dbReference type="Proteomes" id="UP000001062"/>
    </source>
</evidence>
<dbReference type="PIRSF" id="PIRSF035805">
    <property type="entry name" value="TK_cell"/>
    <property type="match status" value="1"/>
</dbReference>
<dbReference type="PANTHER" id="PTHR11441:SF0">
    <property type="entry name" value="THYMIDINE KINASE, CYTOSOLIC"/>
    <property type="match status" value="1"/>
</dbReference>
<evidence type="ECO:0000256" key="2">
    <source>
        <dbReference type="ARBA" id="ARBA00012118"/>
    </source>
</evidence>
<keyword evidence="9" id="KW-0479">Metal-binding</keyword>
<feature type="active site" description="Proton acceptor" evidence="9 10">
    <location>
        <position position="88"/>
    </location>
</feature>
<organism evidence="14 15">
    <name type="scientific">Marinomonas mediterranea (strain ATCC 700492 / JCM 21426 / NBRC 103028 / MMB-1)</name>
    <dbReference type="NCBI Taxonomy" id="717774"/>
    <lineage>
        <taxon>Bacteria</taxon>
        <taxon>Pseudomonadati</taxon>
        <taxon>Pseudomonadota</taxon>
        <taxon>Gammaproteobacteria</taxon>
        <taxon>Oceanospirillales</taxon>
        <taxon>Oceanospirillaceae</taxon>
        <taxon>Marinomonas</taxon>
    </lineage>
</organism>
<evidence type="ECO:0000256" key="10">
    <source>
        <dbReference type="PIRSR" id="PIRSR035805-1"/>
    </source>
</evidence>
<dbReference type="SUPFAM" id="SSF52540">
    <property type="entry name" value="P-loop containing nucleoside triphosphate hydrolases"/>
    <property type="match status" value="1"/>
</dbReference>
<comment type="subunit">
    <text evidence="9">Homotetramer.</text>
</comment>
<sequence length="192" mass="21452">MAKLYYYYSAMNAGKSTVLLQSAHNYRERGMRVKLFTAAIDDRYKSGTITSRIGISAEATSFNSSTDMLELIRKEHEQSMLGCILIDESQFLTKSQVEQLCDVVDILNIPVLAFGIRTDFQGELFEGSQALLAWADKLIELKTVCHCGNKATMVVRLDTNGIPVKEGVQVEIGGNDRYVSVCRKHFREAVKG</sequence>
<keyword evidence="8 9" id="KW-0067">ATP-binding</keyword>
<evidence type="ECO:0000256" key="3">
    <source>
        <dbReference type="ARBA" id="ARBA00022490"/>
    </source>
</evidence>
<keyword evidence="7 9" id="KW-0418">Kinase</keyword>
<dbReference type="GO" id="GO:0005829">
    <property type="term" value="C:cytosol"/>
    <property type="evidence" value="ECO:0007669"/>
    <property type="project" value="TreeGrafter"/>
</dbReference>
<gene>
    <name evidence="9" type="primary">tdk</name>
    <name evidence="14" type="ordered locus">Marme_3013</name>
</gene>
<keyword evidence="4 9" id="KW-0237">DNA synthesis</keyword>
<feature type="binding site" evidence="9">
    <location>
        <begin position="9"/>
        <end position="16"/>
    </location>
    <ligand>
        <name>ATP</name>
        <dbReference type="ChEBI" id="CHEBI:30616"/>
    </ligand>
</feature>
<dbReference type="InterPro" id="IPR020633">
    <property type="entry name" value="Thymidine_kinase_CS"/>
</dbReference>
<comment type="subcellular location">
    <subcellularLocation>
        <location evidence="9">Cytoplasm</location>
    </subcellularLocation>
</comment>
<dbReference type="KEGG" id="mme:Marme_3013"/>
<feature type="binding site" evidence="9">
    <location>
        <position position="185"/>
    </location>
    <ligand>
        <name>Zn(2+)</name>
        <dbReference type="ChEBI" id="CHEBI:29105"/>
    </ligand>
</feature>